<dbReference type="OrthoDB" id="1939000at2759"/>
<keyword evidence="1" id="KW-0175">Coiled coil</keyword>
<evidence type="ECO:0000313" key="7">
    <source>
        <dbReference type="Proteomes" id="UP000321947"/>
    </source>
</evidence>
<dbReference type="PANTHER" id="PTHR15503:SF45">
    <property type="entry name" value="RNA-DIRECTED DNA POLYMERASE HOMOLOG"/>
    <property type="match status" value="1"/>
</dbReference>
<feature type="domain" description="Retrotransposon gag" evidence="3">
    <location>
        <begin position="133"/>
        <end position="222"/>
    </location>
</feature>
<name>A0A5A7T2W8_CUCMM</name>
<protein>
    <recommendedName>
        <fullName evidence="3">Retrotransposon gag domain-containing protein</fullName>
    </recommendedName>
</protein>
<dbReference type="SUPFAM" id="SSF50630">
    <property type="entry name" value="Acid proteases"/>
    <property type="match status" value="1"/>
</dbReference>
<gene>
    <name evidence="5" type="ORF">E5676_scaffold349G00550</name>
    <name evidence="4" type="ORF">E6C27_scaffold56G001660</name>
</gene>
<dbReference type="Gene3D" id="2.40.70.10">
    <property type="entry name" value="Acid Proteases"/>
    <property type="match status" value="1"/>
</dbReference>
<comment type="caution">
    <text evidence="4">The sequence shown here is derived from an EMBL/GenBank/DDBJ whole genome shotgun (WGS) entry which is preliminary data.</text>
</comment>
<dbReference type="Pfam" id="PF13975">
    <property type="entry name" value="gag-asp_proteas"/>
    <property type="match status" value="1"/>
</dbReference>
<dbReference type="Proteomes" id="UP000321393">
    <property type="component" value="Unassembled WGS sequence"/>
</dbReference>
<organism evidence="4 6">
    <name type="scientific">Cucumis melo var. makuwa</name>
    <name type="common">Oriental melon</name>
    <dbReference type="NCBI Taxonomy" id="1194695"/>
    <lineage>
        <taxon>Eukaryota</taxon>
        <taxon>Viridiplantae</taxon>
        <taxon>Streptophyta</taxon>
        <taxon>Embryophyta</taxon>
        <taxon>Tracheophyta</taxon>
        <taxon>Spermatophyta</taxon>
        <taxon>Magnoliopsida</taxon>
        <taxon>eudicotyledons</taxon>
        <taxon>Gunneridae</taxon>
        <taxon>Pentapetalae</taxon>
        <taxon>rosids</taxon>
        <taxon>fabids</taxon>
        <taxon>Cucurbitales</taxon>
        <taxon>Cucurbitaceae</taxon>
        <taxon>Benincaseae</taxon>
        <taxon>Cucumis</taxon>
    </lineage>
</organism>
<evidence type="ECO:0000259" key="3">
    <source>
        <dbReference type="Pfam" id="PF03732"/>
    </source>
</evidence>
<evidence type="ECO:0000256" key="2">
    <source>
        <dbReference type="SAM" id="MobiDB-lite"/>
    </source>
</evidence>
<dbReference type="CDD" id="cd00303">
    <property type="entry name" value="retropepsin_like"/>
    <property type="match status" value="1"/>
</dbReference>
<feature type="region of interest" description="Disordered" evidence="2">
    <location>
        <begin position="263"/>
        <end position="284"/>
    </location>
</feature>
<accession>A0A5A7T2W8</accession>
<dbReference type="InterPro" id="IPR005162">
    <property type="entry name" value="Retrotrans_gag_dom"/>
</dbReference>
<dbReference type="Pfam" id="PF03732">
    <property type="entry name" value="Retrotrans_gag"/>
    <property type="match status" value="1"/>
</dbReference>
<dbReference type="EMBL" id="SSTE01019881">
    <property type="protein sequence ID" value="KAA0035961.1"/>
    <property type="molecule type" value="Genomic_DNA"/>
</dbReference>
<evidence type="ECO:0000256" key="1">
    <source>
        <dbReference type="SAM" id="Coils"/>
    </source>
</evidence>
<evidence type="ECO:0000313" key="4">
    <source>
        <dbReference type="EMBL" id="KAA0035961.1"/>
    </source>
</evidence>
<dbReference type="EMBL" id="SSTD01000605">
    <property type="protein sequence ID" value="TYK30442.1"/>
    <property type="molecule type" value="Genomic_DNA"/>
</dbReference>
<proteinExistence type="predicted"/>
<evidence type="ECO:0000313" key="6">
    <source>
        <dbReference type="Proteomes" id="UP000321393"/>
    </source>
</evidence>
<dbReference type="PANTHER" id="PTHR15503">
    <property type="entry name" value="LDOC1 RELATED"/>
    <property type="match status" value="1"/>
</dbReference>
<feature type="compositionally biased region" description="Basic and acidic residues" evidence="2">
    <location>
        <begin position="263"/>
        <end position="283"/>
    </location>
</feature>
<dbReference type="Proteomes" id="UP000321947">
    <property type="component" value="Unassembled WGS sequence"/>
</dbReference>
<dbReference type="InterPro" id="IPR021109">
    <property type="entry name" value="Peptidase_aspartic_dom_sf"/>
</dbReference>
<dbReference type="InterPro" id="IPR032567">
    <property type="entry name" value="RTL1-rel"/>
</dbReference>
<sequence>MSGLMDELIQDNVEISNAAKEMIKVLGDSHGKEMYDILVEVTNLRKFVEEELHALRKNVDEVRAEWHSRHASNGNASTSTSCTMVGTHNIKVPKPDTYNGTRNATMVENFLFGLEQYYKALGIIDDGAKIANAPNFLRESAQLWWRRKHAEWEKDRTILQTWEQFKAELRKHFVPHNADMEARGKLRRLRQIGSIPDYIKEFTTLMLEIEDLSDKDALFHFRDDLKDWAKIELDRRNVRTLDDAIAAAGALIDIYSKEKKRRVDEGEAFEPKKEGNSKQDGKYGKAPFANKDTIPPTCFLCKGPHWTRDCPKKNKLSAIVANPREEEEVPIKGTAQLGGIRYLSAMKSESSKEPQEGGLLYVDATFNNKAALAMLDAGATHNVMDPEEAKRLGLRTTRRSDTEIKIISAKSMKNIGWAQDVKTRVGGWQGKLNFLIAHLDDCKIILGLDFVDTAHSS</sequence>
<reference evidence="6 7" key="1">
    <citation type="submission" date="2019-08" db="EMBL/GenBank/DDBJ databases">
        <title>Draft genome sequences of two oriental melons (Cucumis melo L. var makuwa).</title>
        <authorList>
            <person name="Kwon S.-Y."/>
        </authorList>
    </citation>
    <scope>NUCLEOTIDE SEQUENCE [LARGE SCALE GENOMIC DNA]</scope>
    <source>
        <strain evidence="7">cv. Chang Bougi</strain>
        <strain evidence="6">cv. SW 3</strain>
        <tissue evidence="4">Leaf</tissue>
    </source>
</reference>
<evidence type="ECO:0000313" key="5">
    <source>
        <dbReference type="EMBL" id="TYK30442.1"/>
    </source>
</evidence>
<dbReference type="AlphaFoldDB" id="A0A5A7T2W8"/>
<feature type="coiled-coil region" evidence="1">
    <location>
        <begin position="38"/>
        <end position="65"/>
    </location>
</feature>